<dbReference type="HOGENOM" id="CLU_1504596_0_0_1"/>
<reference evidence="1 2" key="1">
    <citation type="submission" date="2015-01" db="EMBL/GenBank/DDBJ databases">
        <title>The Genome Sequence of Ochroconis gallopava CBS43764.</title>
        <authorList>
            <consortium name="The Broad Institute Genomics Platform"/>
            <person name="Cuomo C."/>
            <person name="de Hoog S."/>
            <person name="Gorbushina A."/>
            <person name="Stielow B."/>
            <person name="Teixiera M."/>
            <person name="Abouelleil A."/>
            <person name="Chapman S.B."/>
            <person name="Priest M."/>
            <person name="Young S.K."/>
            <person name="Wortman J."/>
            <person name="Nusbaum C."/>
            <person name="Birren B."/>
        </authorList>
    </citation>
    <scope>NUCLEOTIDE SEQUENCE [LARGE SCALE GENOMIC DNA]</scope>
    <source>
        <strain evidence="1 2">CBS 43764</strain>
    </source>
</reference>
<dbReference type="RefSeq" id="XP_016218635.1">
    <property type="nucleotide sequence ID" value="XM_016353482.1"/>
</dbReference>
<dbReference type="InParanoid" id="A0A0D1Y105"/>
<dbReference type="Proteomes" id="UP000053259">
    <property type="component" value="Unassembled WGS sequence"/>
</dbReference>
<dbReference type="AlphaFoldDB" id="A0A0D1Y105"/>
<dbReference type="GeneID" id="27308677"/>
<name>A0A0D1Y105_9PEZI</name>
<gene>
    <name evidence="1" type="ORF">PV09_00704</name>
</gene>
<organism evidence="1 2">
    <name type="scientific">Verruconis gallopava</name>
    <dbReference type="NCBI Taxonomy" id="253628"/>
    <lineage>
        <taxon>Eukaryota</taxon>
        <taxon>Fungi</taxon>
        <taxon>Dikarya</taxon>
        <taxon>Ascomycota</taxon>
        <taxon>Pezizomycotina</taxon>
        <taxon>Dothideomycetes</taxon>
        <taxon>Pleosporomycetidae</taxon>
        <taxon>Venturiales</taxon>
        <taxon>Sympoventuriaceae</taxon>
        <taxon>Verruconis</taxon>
    </lineage>
</organism>
<dbReference type="EMBL" id="KN847530">
    <property type="protein sequence ID" value="KIW08766.1"/>
    <property type="molecule type" value="Genomic_DNA"/>
</dbReference>
<sequence>MTRTEVFLRYDSACKSHLFVQSSSNPVNESIGFVSNGKGINSMGENGRDSCLDIGKSMVQTKGAPMKIGEAMAKVRMMKRRRRREEAFTRLFTSVIVDETMIEDSQTPETQYPWYPIIQATRRPVTAVSGVTSAWRRSLSSPQNAPRLACHSNLHRAGKPCVPRNILVDMDPDHGHILN</sequence>
<keyword evidence="2" id="KW-1185">Reference proteome</keyword>
<evidence type="ECO:0000313" key="1">
    <source>
        <dbReference type="EMBL" id="KIW08766.1"/>
    </source>
</evidence>
<protein>
    <submittedName>
        <fullName evidence="1">Uncharacterized protein</fullName>
    </submittedName>
</protein>
<accession>A0A0D1Y105</accession>
<proteinExistence type="predicted"/>
<dbReference type="VEuPathDB" id="FungiDB:PV09_00704"/>
<evidence type="ECO:0000313" key="2">
    <source>
        <dbReference type="Proteomes" id="UP000053259"/>
    </source>
</evidence>